<organism evidence="3">
    <name type="scientific">Gongylonema pulchrum</name>
    <dbReference type="NCBI Taxonomy" id="637853"/>
    <lineage>
        <taxon>Eukaryota</taxon>
        <taxon>Metazoa</taxon>
        <taxon>Ecdysozoa</taxon>
        <taxon>Nematoda</taxon>
        <taxon>Chromadorea</taxon>
        <taxon>Rhabditida</taxon>
        <taxon>Spirurina</taxon>
        <taxon>Spiruromorpha</taxon>
        <taxon>Spiruroidea</taxon>
        <taxon>Gongylonematidae</taxon>
        <taxon>Gongylonema</taxon>
    </lineage>
</organism>
<reference evidence="3" key="1">
    <citation type="submission" date="2016-06" db="UniProtKB">
        <authorList>
            <consortium name="WormBaseParasite"/>
        </authorList>
    </citation>
    <scope>IDENTIFICATION</scope>
</reference>
<dbReference type="Proteomes" id="UP000271098">
    <property type="component" value="Unassembled WGS sequence"/>
</dbReference>
<evidence type="ECO:0000313" key="1">
    <source>
        <dbReference type="EMBL" id="VDN42781.1"/>
    </source>
</evidence>
<keyword evidence="2" id="KW-1185">Reference proteome</keyword>
<dbReference type="AlphaFoldDB" id="A0A183ETV4"/>
<evidence type="ECO:0000313" key="3">
    <source>
        <dbReference type="WBParaSite" id="GPUH_0002442501-mRNA-1"/>
    </source>
</evidence>
<evidence type="ECO:0000313" key="2">
    <source>
        <dbReference type="Proteomes" id="UP000271098"/>
    </source>
</evidence>
<protein>
    <submittedName>
        <fullName evidence="3">DNA polymerase III subunit alpha</fullName>
    </submittedName>
</protein>
<name>A0A183ETV4_9BILA</name>
<sequence>MYKADMKAARDSMINLAMKRFHGAPRALVIGDPTYFQSISNSVDVYATETNPEELAEAILEQIG</sequence>
<gene>
    <name evidence="1" type="ORF">GPUH_LOCUS24395</name>
</gene>
<reference evidence="1 2" key="2">
    <citation type="submission" date="2018-11" db="EMBL/GenBank/DDBJ databases">
        <authorList>
            <consortium name="Pathogen Informatics"/>
        </authorList>
    </citation>
    <scope>NUCLEOTIDE SEQUENCE [LARGE SCALE GENOMIC DNA]</scope>
</reference>
<proteinExistence type="predicted"/>
<dbReference type="EMBL" id="UYRT01101008">
    <property type="protein sequence ID" value="VDN42781.1"/>
    <property type="molecule type" value="Genomic_DNA"/>
</dbReference>
<accession>A0A183ETV4</accession>
<dbReference type="WBParaSite" id="GPUH_0002442501-mRNA-1">
    <property type="protein sequence ID" value="GPUH_0002442501-mRNA-1"/>
    <property type="gene ID" value="GPUH_0002442501"/>
</dbReference>